<evidence type="ECO:0000256" key="5">
    <source>
        <dbReference type="ARBA" id="ARBA00022725"/>
    </source>
</evidence>
<keyword evidence="6 10" id="KW-1133">Transmembrane helix</keyword>
<comment type="caution">
    <text evidence="10">Lacks conserved residue(s) required for the propagation of feature annotation.</text>
</comment>
<evidence type="ECO:0000256" key="7">
    <source>
        <dbReference type="ARBA" id="ARBA00023136"/>
    </source>
</evidence>
<dbReference type="Pfam" id="PF02949">
    <property type="entry name" value="7tm_6"/>
    <property type="match status" value="1"/>
</dbReference>
<feature type="transmembrane region" description="Helical" evidence="10">
    <location>
        <begin position="252"/>
        <end position="271"/>
    </location>
</feature>
<keyword evidence="3 10" id="KW-0716">Sensory transduction</keyword>
<accession>A0A9P0CF45</accession>
<keyword evidence="8 10" id="KW-0675">Receptor</keyword>
<dbReference type="PANTHER" id="PTHR21137:SF35">
    <property type="entry name" value="ODORANT RECEPTOR 19A-RELATED"/>
    <property type="match status" value="1"/>
</dbReference>
<evidence type="ECO:0000256" key="1">
    <source>
        <dbReference type="ARBA" id="ARBA00004651"/>
    </source>
</evidence>
<keyword evidence="5 10" id="KW-0552">Olfaction</keyword>
<keyword evidence="2" id="KW-1003">Cell membrane</keyword>
<dbReference type="EMBL" id="OV651813">
    <property type="protein sequence ID" value="CAH1099578.1"/>
    <property type="molecule type" value="Genomic_DNA"/>
</dbReference>
<proteinExistence type="inferred from homology"/>
<feature type="transmembrane region" description="Helical" evidence="10">
    <location>
        <begin position="175"/>
        <end position="197"/>
    </location>
</feature>
<dbReference type="AlphaFoldDB" id="A0A9P0CF45"/>
<evidence type="ECO:0000256" key="8">
    <source>
        <dbReference type="ARBA" id="ARBA00023170"/>
    </source>
</evidence>
<feature type="transmembrane region" description="Helical" evidence="10">
    <location>
        <begin position="283"/>
        <end position="304"/>
    </location>
</feature>
<dbReference type="GO" id="GO:0005886">
    <property type="term" value="C:plasma membrane"/>
    <property type="evidence" value="ECO:0007669"/>
    <property type="project" value="UniProtKB-SubCell"/>
</dbReference>
<dbReference type="PANTHER" id="PTHR21137">
    <property type="entry name" value="ODORANT RECEPTOR"/>
    <property type="match status" value="1"/>
</dbReference>
<evidence type="ECO:0000313" key="12">
    <source>
        <dbReference type="Proteomes" id="UP001153636"/>
    </source>
</evidence>
<keyword evidence="9 10" id="KW-0807">Transducer</keyword>
<dbReference type="GO" id="GO:0005549">
    <property type="term" value="F:odorant binding"/>
    <property type="evidence" value="ECO:0007669"/>
    <property type="project" value="InterPro"/>
</dbReference>
<dbReference type="GO" id="GO:0004984">
    <property type="term" value="F:olfactory receptor activity"/>
    <property type="evidence" value="ECO:0007669"/>
    <property type="project" value="InterPro"/>
</dbReference>
<sequence>MMDHWNIKVVQRLAYVVGSHPRYHGTFIQTVLLLIALGSIATTTSLVIALFIYEENLKLLDFTEGMQALMFCLHILIKLLWFCKQHDKIIDLLKVSKQFWNVDELIEEDEKKQILKYLWYLKTIMGYFLAFAVPTSLMIILRPLLQQGTLPFKSYIPENKYYYYPIVVVEQYTMVVIYCGCISFDAFFGSTIVLMAIQFKMLNKEIQRVLASTPLNEKDQLLVRKKLKRCIEHHNFLLNFVKKINNTISLGLLLYIGVIILSNCVEFFAIVSGQPINEFVKSLFYIISLTNQFVAYYIVPGQLLTAEAEKMEKVAFESQWYRNLKFNKPIINMISCMGQRKVHVHAFNVINLSFASGLQAYKTIISYYMFLRTMNRDRS</sequence>
<dbReference type="OrthoDB" id="6784258at2759"/>
<evidence type="ECO:0000256" key="9">
    <source>
        <dbReference type="ARBA" id="ARBA00023224"/>
    </source>
</evidence>
<feature type="transmembrane region" description="Helical" evidence="10">
    <location>
        <begin position="31"/>
        <end position="53"/>
    </location>
</feature>
<reference evidence="11" key="1">
    <citation type="submission" date="2022-01" db="EMBL/GenBank/DDBJ databases">
        <authorList>
            <person name="King R."/>
        </authorList>
    </citation>
    <scope>NUCLEOTIDE SEQUENCE</scope>
</reference>
<evidence type="ECO:0000313" key="11">
    <source>
        <dbReference type="EMBL" id="CAH1099578.1"/>
    </source>
</evidence>
<keyword evidence="4 10" id="KW-0812">Transmembrane</keyword>
<gene>
    <name evidence="11" type="ORF">PSYICH_LOCUS239</name>
</gene>
<dbReference type="GO" id="GO:0007165">
    <property type="term" value="P:signal transduction"/>
    <property type="evidence" value="ECO:0007669"/>
    <property type="project" value="UniProtKB-KW"/>
</dbReference>
<evidence type="ECO:0000256" key="2">
    <source>
        <dbReference type="ARBA" id="ARBA00022475"/>
    </source>
</evidence>
<comment type="subcellular location">
    <subcellularLocation>
        <location evidence="1 10">Cell membrane</location>
        <topology evidence="1 10">Multi-pass membrane protein</topology>
    </subcellularLocation>
</comment>
<dbReference type="InterPro" id="IPR004117">
    <property type="entry name" value="7tm6_olfct_rcpt"/>
</dbReference>
<name>A0A9P0CF45_9CUCU</name>
<feature type="transmembrane region" description="Helical" evidence="10">
    <location>
        <begin position="65"/>
        <end position="83"/>
    </location>
</feature>
<keyword evidence="12" id="KW-1185">Reference proteome</keyword>
<comment type="similarity">
    <text evidence="10">Belongs to the insect chemoreceptor superfamily. Heteromeric odorant receptor channel (TC 1.A.69) family.</text>
</comment>
<evidence type="ECO:0000256" key="3">
    <source>
        <dbReference type="ARBA" id="ARBA00022606"/>
    </source>
</evidence>
<evidence type="ECO:0000256" key="6">
    <source>
        <dbReference type="ARBA" id="ARBA00022989"/>
    </source>
</evidence>
<feature type="transmembrane region" description="Helical" evidence="10">
    <location>
        <begin position="119"/>
        <end position="141"/>
    </location>
</feature>
<evidence type="ECO:0000256" key="4">
    <source>
        <dbReference type="ARBA" id="ARBA00022692"/>
    </source>
</evidence>
<keyword evidence="7 10" id="KW-0472">Membrane</keyword>
<protein>
    <recommendedName>
        <fullName evidence="10">Odorant receptor</fullName>
    </recommendedName>
</protein>
<evidence type="ECO:0000256" key="10">
    <source>
        <dbReference type="RuleBase" id="RU351113"/>
    </source>
</evidence>
<dbReference type="Proteomes" id="UP001153636">
    <property type="component" value="Chromosome 1"/>
</dbReference>
<organism evidence="11 12">
    <name type="scientific">Psylliodes chrysocephalus</name>
    <dbReference type="NCBI Taxonomy" id="3402493"/>
    <lineage>
        <taxon>Eukaryota</taxon>
        <taxon>Metazoa</taxon>
        <taxon>Ecdysozoa</taxon>
        <taxon>Arthropoda</taxon>
        <taxon>Hexapoda</taxon>
        <taxon>Insecta</taxon>
        <taxon>Pterygota</taxon>
        <taxon>Neoptera</taxon>
        <taxon>Endopterygota</taxon>
        <taxon>Coleoptera</taxon>
        <taxon>Polyphaga</taxon>
        <taxon>Cucujiformia</taxon>
        <taxon>Chrysomeloidea</taxon>
        <taxon>Chrysomelidae</taxon>
        <taxon>Galerucinae</taxon>
        <taxon>Alticini</taxon>
        <taxon>Psylliodes</taxon>
    </lineage>
</organism>